<name>A0AAV1I7I3_9CHLO</name>
<comment type="caution">
    <text evidence="4">The sequence shown here is derived from an EMBL/GenBank/DDBJ whole genome shotgun (WGS) entry which is preliminary data.</text>
</comment>
<evidence type="ECO:0000313" key="5">
    <source>
        <dbReference type="Proteomes" id="UP001314263"/>
    </source>
</evidence>
<organism evidence="4 5">
    <name type="scientific">Coccomyxa viridis</name>
    <dbReference type="NCBI Taxonomy" id="1274662"/>
    <lineage>
        <taxon>Eukaryota</taxon>
        <taxon>Viridiplantae</taxon>
        <taxon>Chlorophyta</taxon>
        <taxon>core chlorophytes</taxon>
        <taxon>Trebouxiophyceae</taxon>
        <taxon>Trebouxiophyceae incertae sedis</taxon>
        <taxon>Coccomyxaceae</taxon>
        <taxon>Coccomyxa</taxon>
    </lineage>
</organism>
<dbReference type="Proteomes" id="UP001314263">
    <property type="component" value="Unassembled WGS sequence"/>
</dbReference>
<evidence type="ECO:0000256" key="2">
    <source>
        <dbReference type="ARBA" id="ARBA00022679"/>
    </source>
</evidence>
<gene>
    <name evidence="4" type="ORF">CVIRNUC_006041</name>
</gene>
<evidence type="ECO:0000313" key="4">
    <source>
        <dbReference type="EMBL" id="CAK0782846.1"/>
    </source>
</evidence>
<proteinExistence type="inferred from homology"/>
<feature type="domain" description="Glycosyl transferase CAP10" evidence="3">
    <location>
        <begin position="184"/>
        <end position="432"/>
    </location>
</feature>
<evidence type="ECO:0000256" key="1">
    <source>
        <dbReference type="ARBA" id="ARBA00010118"/>
    </source>
</evidence>
<dbReference type="EMBL" id="CAUYUE010000007">
    <property type="protein sequence ID" value="CAK0782846.1"/>
    <property type="molecule type" value="Genomic_DNA"/>
</dbReference>
<dbReference type="AlphaFoldDB" id="A0AAV1I7I3"/>
<evidence type="ECO:0000259" key="3">
    <source>
        <dbReference type="SMART" id="SM00672"/>
    </source>
</evidence>
<dbReference type="SMART" id="SM00672">
    <property type="entry name" value="CAP10"/>
    <property type="match status" value="1"/>
</dbReference>
<dbReference type="InterPro" id="IPR006598">
    <property type="entry name" value="CAP10"/>
</dbReference>
<dbReference type="PANTHER" id="PTHR12203">
    <property type="entry name" value="KDEL LYS-ASP-GLU-LEU CONTAINING - RELATED"/>
    <property type="match status" value="1"/>
</dbReference>
<reference evidence="4 5" key="1">
    <citation type="submission" date="2023-10" db="EMBL/GenBank/DDBJ databases">
        <authorList>
            <person name="Maclean D."/>
            <person name="Macfadyen A."/>
        </authorList>
    </citation>
    <scope>NUCLEOTIDE SEQUENCE [LARGE SCALE GENOMIC DNA]</scope>
</reference>
<dbReference type="InterPro" id="IPR051091">
    <property type="entry name" value="O-Glucosyltr/Glycosyltrsf_90"/>
</dbReference>
<comment type="similarity">
    <text evidence="1">Belongs to the glycosyltransferase 90 family.</text>
</comment>
<dbReference type="Pfam" id="PF05686">
    <property type="entry name" value="Glyco_transf_90"/>
    <property type="match status" value="1"/>
</dbReference>
<keyword evidence="2" id="KW-0808">Transferase</keyword>
<dbReference type="PANTHER" id="PTHR12203:SF35">
    <property type="entry name" value="PROTEIN O-GLUCOSYLTRANSFERASE 1"/>
    <property type="match status" value="1"/>
</dbReference>
<protein>
    <recommendedName>
        <fullName evidence="3">Glycosyl transferase CAP10 domain-containing protein</fullName>
    </recommendedName>
</protein>
<accession>A0AAV1I7I3</accession>
<keyword evidence="5" id="KW-1185">Reference proteome</keyword>
<dbReference type="GO" id="GO:0016740">
    <property type="term" value="F:transferase activity"/>
    <property type="evidence" value="ECO:0007669"/>
    <property type="project" value="UniProtKB-KW"/>
</dbReference>
<sequence>MRRFRAQTAARCRQAWQRASQARCLMSGTFPKACVIALVVLGLLAMADLIPRMVIIATEARETSYWESWEEAYIDRESGGMGMWVREHATLTGRRWRSIILGRRSMKTFLHSECRDYLGEYAPLIRKELHHWEKTGVTNDLLDRSRDANVIISQDRVYLSHGAERARLIPTYHSLIQHMRLRVKLPDMVIPLNPGDSPLAPVRKEVNPPTPIFSFCKTPEYSDIMIPNTIEGDVFVRPAAKRAFRPKSRAGPKDQRMPKAVWRGSTGGFGGLEKGRAALLNLGMSRPDLIDSGVLDWDYERYGPDEGRLKEKMEFGHQVDKYKYLVWVPGNCASVRLALQLASDAAVLKIDSPELEWYYPLLKPYQHYIPMVANASWVSLEEAIGWAEAHQEEVAQIVENATAFATRYLSAKGRDCYFAQLLHEWHKLQRDKVRLGSNVEYTPEWSCC</sequence>